<feature type="chain" id="PRO_5024864176" evidence="1">
    <location>
        <begin position="18"/>
        <end position="99"/>
    </location>
</feature>
<sequence length="99" mass="11110">MKIQLIAMTLFASGAFSYCHYNGRKCFWDGSSPSCGSTSYKIGQTGEKGDQLVATTEFENHSAMCRRMERYSSSCCEEYGNGCWSGYKRLWCLPMGQVP</sequence>
<dbReference type="AlphaFoldDB" id="A0A5N6UUS0"/>
<accession>A0A5N6UUS0</accession>
<dbReference type="OrthoDB" id="4509620at2759"/>
<dbReference type="Proteomes" id="UP000326950">
    <property type="component" value="Unassembled WGS sequence"/>
</dbReference>
<reference evidence="2 3" key="1">
    <citation type="submission" date="2019-04" db="EMBL/GenBank/DDBJ databases">
        <title>Friends and foes A comparative genomics study of 23 Aspergillus species from section Flavi.</title>
        <authorList>
            <consortium name="DOE Joint Genome Institute"/>
            <person name="Kjaerbolling I."/>
            <person name="Vesth T."/>
            <person name="Frisvad J.C."/>
            <person name="Nybo J.L."/>
            <person name="Theobald S."/>
            <person name="Kildgaard S."/>
            <person name="Isbrandt T."/>
            <person name="Kuo A."/>
            <person name="Sato A."/>
            <person name="Lyhne E.K."/>
            <person name="Kogle M.E."/>
            <person name="Wiebenga A."/>
            <person name="Kun R.S."/>
            <person name="Lubbers R.J."/>
            <person name="Makela M.R."/>
            <person name="Barry K."/>
            <person name="Chovatia M."/>
            <person name="Clum A."/>
            <person name="Daum C."/>
            <person name="Haridas S."/>
            <person name="He G."/>
            <person name="LaButti K."/>
            <person name="Lipzen A."/>
            <person name="Mondo S."/>
            <person name="Riley R."/>
            <person name="Salamov A."/>
            <person name="Simmons B.A."/>
            <person name="Magnuson J.K."/>
            <person name="Henrissat B."/>
            <person name="Mortensen U.H."/>
            <person name="Larsen T.O."/>
            <person name="Devries R.P."/>
            <person name="Grigoriev I.V."/>
            <person name="Machida M."/>
            <person name="Baker S.E."/>
            <person name="Andersen M.R."/>
        </authorList>
    </citation>
    <scope>NUCLEOTIDE SEQUENCE [LARGE SCALE GENOMIC DNA]</scope>
    <source>
        <strain evidence="2 3">CBS 117626</strain>
    </source>
</reference>
<evidence type="ECO:0000313" key="3">
    <source>
        <dbReference type="Proteomes" id="UP000326950"/>
    </source>
</evidence>
<organism evidence="2 3">
    <name type="scientific">Aspergillus tamarii</name>
    <dbReference type="NCBI Taxonomy" id="41984"/>
    <lineage>
        <taxon>Eukaryota</taxon>
        <taxon>Fungi</taxon>
        <taxon>Dikarya</taxon>
        <taxon>Ascomycota</taxon>
        <taxon>Pezizomycotina</taxon>
        <taxon>Eurotiomycetes</taxon>
        <taxon>Eurotiomycetidae</taxon>
        <taxon>Eurotiales</taxon>
        <taxon>Aspergillaceae</taxon>
        <taxon>Aspergillus</taxon>
        <taxon>Aspergillus subgen. Circumdati</taxon>
    </lineage>
</organism>
<evidence type="ECO:0000313" key="2">
    <source>
        <dbReference type="EMBL" id="KAE8162395.1"/>
    </source>
</evidence>
<dbReference type="EMBL" id="ML738629">
    <property type="protein sequence ID" value="KAE8162395.1"/>
    <property type="molecule type" value="Genomic_DNA"/>
</dbReference>
<gene>
    <name evidence="2" type="ORF">BDV40DRAFT_300422</name>
</gene>
<feature type="signal peptide" evidence="1">
    <location>
        <begin position="1"/>
        <end position="17"/>
    </location>
</feature>
<evidence type="ECO:0000256" key="1">
    <source>
        <dbReference type="SAM" id="SignalP"/>
    </source>
</evidence>
<protein>
    <submittedName>
        <fullName evidence="2">Uncharacterized protein</fullName>
    </submittedName>
</protein>
<keyword evidence="1" id="KW-0732">Signal</keyword>
<proteinExistence type="predicted"/>
<keyword evidence="3" id="KW-1185">Reference proteome</keyword>
<name>A0A5N6UUS0_ASPTM</name>